<feature type="compositionally biased region" description="Polar residues" evidence="8">
    <location>
        <begin position="343"/>
        <end position="366"/>
    </location>
</feature>
<evidence type="ECO:0000256" key="1">
    <source>
        <dbReference type="ARBA" id="ARBA00001974"/>
    </source>
</evidence>
<dbReference type="OrthoDB" id="2019015at2759"/>
<dbReference type="STRING" id="105785.A0A2J7Q4K7"/>
<evidence type="ECO:0000256" key="8">
    <source>
        <dbReference type="SAM" id="MobiDB-lite"/>
    </source>
</evidence>
<evidence type="ECO:0000256" key="4">
    <source>
        <dbReference type="ARBA" id="ARBA00022490"/>
    </source>
</evidence>
<accession>A0A2J7Q4K7</accession>
<feature type="domain" description="Amine oxidase" evidence="9">
    <location>
        <begin position="389"/>
        <end position="611"/>
    </location>
</feature>
<dbReference type="Gene3D" id="3.50.50.60">
    <property type="entry name" value="FAD/NAD(P)-binding domain"/>
    <property type="match status" value="2"/>
</dbReference>
<comment type="subcellular location">
    <subcellularLocation>
        <location evidence="2">Cytoplasm</location>
    </subcellularLocation>
</comment>
<dbReference type="InParanoid" id="A0A2J7Q4K7"/>
<dbReference type="AlphaFoldDB" id="A0A2J7Q4K7"/>
<dbReference type="Gene3D" id="3.90.660.10">
    <property type="match status" value="1"/>
</dbReference>
<evidence type="ECO:0000256" key="5">
    <source>
        <dbReference type="ARBA" id="ARBA00022630"/>
    </source>
</evidence>
<protein>
    <recommendedName>
        <fullName evidence="9">Amine oxidase domain-containing protein</fullName>
    </recommendedName>
</protein>
<keyword evidence="11" id="KW-1185">Reference proteome</keyword>
<comment type="caution">
    <text evidence="10">The sequence shown here is derived from an EMBL/GenBank/DDBJ whole genome shotgun (WGS) entry which is preliminary data.</text>
</comment>
<keyword evidence="4" id="KW-0963">Cytoplasm</keyword>
<evidence type="ECO:0000313" key="11">
    <source>
        <dbReference type="Proteomes" id="UP000235965"/>
    </source>
</evidence>
<evidence type="ECO:0000313" key="10">
    <source>
        <dbReference type="EMBL" id="PNF23513.1"/>
    </source>
</evidence>
<dbReference type="EMBL" id="NEVH01018378">
    <property type="protein sequence ID" value="PNF23513.1"/>
    <property type="molecule type" value="Genomic_DNA"/>
</dbReference>
<sequence length="639" mass="70564">MLTWSLYQLNAKEVVMASAVDTISSNRCKILIIGAGMAGLSAASHLVKNGVTDFKILEARNRIGGRIVSTNTGNHKIELGANWIHGVLGNPMYEIAMVNGLIDIVHVPSPHKVVAATEDGKQIPFQVLQEIYEAYVCFLRRCEEYFLCHYSPPTGINSVGEHISLEAALYLDRSSNDAERHLRQLIFDCLLKRETCITGCHSMDEIDLLELGSYTELQGGNIVLPSGYSSILEPVSREIPQGNVCKRRAVTTIRWRYADESISADITSPGGDSGIDLLASGDPGNESDDSDRTVTGEQPRRPSEASSRGGSSEKEFQSAVTEDQKNSCTNLEQCEKGCEETSQDNSENKATNTSESGETSSASFCQRHNHDGDSELSQSKSVELVPNAEIVCEDGSHYYADHVICTVPLGVLKEKAATLFSPPLLQYKLDSIDRLLFGTVDKIILEYDRPFLNPDVSEVMLLWETDVEAVADDLSNTWYRKIYSFSKLSETPLLGWISGREAKYMETLSHDQVADTCTDILRKFLSDPFIPKPKLCICTSWHKQPYTRGSYTAMAVGASHLDIEHIVQPLYANPQQEKPVVLFAGEHTHSSFYSTVHGAYLTGRSAAQVLLSHQSPQELVMEYQGTSDLSSWIQGISLD</sequence>
<feature type="region of interest" description="Disordered" evidence="8">
    <location>
        <begin position="339"/>
        <end position="380"/>
    </location>
</feature>
<dbReference type="Proteomes" id="UP000235965">
    <property type="component" value="Unassembled WGS sequence"/>
</dbReference>
<dbReference type="GO" id="GO:0005737">
    <property type="term" value="C:cytoplasm"/>
    <property type="evidence" value="ECO:0007669"/>
    <property type="project" value="UniProtKB-SubCell"/>
</dbReference>
<dbReference type="PANTHER" id="PTHR10742:SF405">
    <property type="entry name" value="PEROXISOMAL N(1)-ACETYL-SPERMINE_SPERMIDINE OXIDASE"/>
    <property type="match status" value="1"/>
</dbReference>
<name>A0A2J7Q4K7_9NEOP</name>
<evidence type="ECO:0000256" key="7">
    <source>
        <dbReference type="ARBA" id="ARBA00023002"/>
    </source>
</evidence>
<keyword evidence="7" id="KW-0560">Oxidoreductase</keyword>
<dbReference type="SUPFAM" id="SSF51905">
    <property type="entry name" value="FAD/NAD(P)-binding domain"/>
    <property type="match status" value="1"/>
</dbReference>
<gene>
    <name evidence="10" type="ORF">B7P43_G05615</name>
</gene>
<organism evidence="10 11">
    <name type="scientific">Cryptotermes secundus</name>
    <dbReference type="NCBI Taxonomy" id="105785"/>
    <lineage>
        <taxon>Eukaryota</taxon>
        <taxon>Metazoa</taxon>
        <taxon>Ecdysozoa</taxon>
        <taxon>Arthropoda</taxon>
        <taxon>Hexapoda</taxon>
        <taxon>Insecta</taxon>
        <taxon>Pterygota</taxon>
        <taxon>Neoptera</taxon>
        <taxon>Polyneoptera</taxon>
        <taxon>Dictyoptera</taxon>
        <taxon>Blattodea</taxon>
        <taxon>Blattoidea</taxon>
        <taxon>Termitoidae</taxon>
        <taxon>Kalotermitidae</taxon>
        <taxon>Cryptotermitinae</taxon>
        <taxon>Cryptotermes</taxon>
    </lineage>
</organism>
<comment type="similarity">
    <text evidence="3">Belongs to the flavin monoamine oxidase family.</text>
</comment>
<dbReference type="SUPFAM" id="SSF54373">
    <property type="entry name" value="FAD-linked reductases, C-terminal domain"/>
    <property type="match status" value="1"/>
</dbReference>
<dbReference type="FunCoup" id="A0A2J7Q4K7">
    <property type="interactions" value="100"/>
</dbReference>
<feature type="region of interest" description="Disordered" evidence="8">
    <location>
        <begin position="263"/>
        <end position="325"/>
    </location>
</feature>
<dbReference type="InterPro" id="IPR036188">
    <property type="entry name" value="FAD/NAD-bd_sf"/>
</dbReference>
<evidence type="ECO:0000259" key="9">
    <source>
        <dbReference type="Pfam" id="PF01593"/>
    </source>
</evidence>
<keyword evidence="5" id="KW-0285">Flavoprotein</keyword>
<dbReference type="InterPro" id="IPR002937">
    <property type="entry name" value="Amino_oxidase"/>
</dbReference>
<dbReference type="GO" id="GO:0046592">
    <property type="term" value="F:polyamine oxidase activity"/>
    <property type="evidence" value="ECO:0007669"/>
    <property type="project" value="TreeGrafter"/>
</dbReference>
<feature type="domain" description="Amine oxidase" evidence="9">
    <location>
        <begin position="37"/>
        <end position="171"/>
    </location>
</feature>
<proteinExistence type="inferred from homology"/>
<evidence type="ECO:0000256" key="2">
    <source>
        <dbReference type="ARBA" id="ARBA00004496"/>
    </source>
</evidence>
<dbReference type="Pfam" id="PF01593">
    <property type="entry name" value="Amino_oxidase"/>
    <property type="match status" value="2"/>
</dbReference>
<dbReference type="InterPro" id="IPR050281">
    <property type="entry name" value="Flavin_monoamine_oxidase"/>
</dbReference>
<evidence type="ECO:0000256" key="3">
    <source>
        <dbReference type="ARBA" id="ARBA00005995"/>
    </source>
</evidence>
<reference evidence="10 11" key="1">
    <citation type="submission" date="2017-12" db="EMBL/GenBank/DDBJ databases">
        <title>Hemimetabolous genomes reveal molecular basis of termite eusociality.</title>
        <authorList>
            <person name="Harrison M.C."/>
            <person name="Jongepier E."/>
            <person name="Robertson H.M."/>
            <person name="Arning N."/>
            <person name="Bitard-Feildel T."/>
            <person name="Chao H."/>
            <person name="Childers C.P."/>
            <person name="Dinh H."/>
            <person name="Doddapaneni H."/>
            <person name="Dugan S."/>
            <person name="Gowin J."/>
            <person name="Greiner C."/>
            <person name="Han Y."/>
            <person name="Hu H."/>
            <person name="Hughes D.S.T."/>
            <person name="Huylmans A.-K."/>
            <person name="Kemena C."/>
            <person name="Kremer L.P.M."/>
            <person name="Lee S.L."/>
            <person name="Lopez-Ezquerra A."/>
            <person name="Mallet L."/>
            <person name="Monroy-Kuhn J.M."/>
            <person name="Moser A."/>
            <person name="Murali S.C."/>
            <person name="Muzny D.M."/>
            <person name="Otani S."/>
            <person name="Piulachs M.-D."/>
            <person name="Poelchau M."/>
            <person name="Qu J."/>
            <person name="Schaub F."/>
            <person name="Wada-Katsumata A."/>
            <person name="Worley K.C."/>
            <person name="Xie Q."/>
            <person name="Ylla G."/>
            <person name="Poulsen M."/>
            <person name="Gibbs R.A."/>
            <person name="Schal C."/>
            <person name="Richards S."/>
            <person name="Belles X."/>
            <person name="Korb J."/>
            <person name="Bornberg-Bauer E."/>
        </authorList>
    </citation>
    <scope>NUCLEOTIDE SEQUENCE [LARGE SCALE GENOMIC DNA]</scope>
    <source>
        <tissue evidence="10">Whole body</tissue>
    </source>
</reference>
<comment type="cofactor">
    <cofactor evidence="1">
        <name>FAD</name>
        <dbReference type="ChEBI" id="CHEBI:57692"/>
    </cofactor>
</comment>
<dbReference type="PANTHER" id="PTHR10742">
    <property type="entry name" value="FLAVIN MONOAMINE OXIDASE"/>
    <property type="match status" value="1"/>
</dbReference>
<keyword evidence="6" id="KW-0274">FAD</keyword>
<feature type="compositionally biased region" description="Basic and acidic residues" evidence="8">
    <location>
        <begin position="290"/>
        <end position="303"/>
    </location>
</feature>
<evidence type="ECO:0000256" key="6">
    <source>
        <dbReference type="ARBA" id="ARBA00022827"/>
    </source>
</evidence>